<dbReference type="RefSeq" id="WP_338753065.1">
    <property type="nucleotide sequence ID" value="NZ_CP147404.1"/>
</dbReference>
<dbReference type="Gene3D" id="1.10.10.10">
    <property type="entry name" value="Winged helix-like DNA-binding domain superfamily/Winged helix DNA-binding domain"/>
    <property type="match status" value="1"/>
</dbReference>
<sequence>MNIEQLLYIVEVAKHNSLSIAAQNLHVTQSGISQSITSLEKELELKIFKRSRGHGAVPTDEGKIILKHAYEVLRKLEEIKETANSFNPMEAEELKITACPGLMTLLVKALAAFKHDYPYVNIQIAEKSGSAVIKDVRQHKTDIGLIFYSTDWNINTEGIAFEALFEGKPKVYVSKHSPLAFLETITPHQILDQTLVTYNSEFMQCFVRDFFHKYKPLKVLFTSNNMDGVLQAIMESLAITFAPDFIMKNYHPVMNGDIIPIDLVNHKPFNISLGLIRSEDKHLPAFATKYIHYLKSEMISSNFTPLKLRAIEI</sequence>
<reference evidence="6 7" key="1">
    <citation type="submission" date="2024-02" db="EMBL/GenBank/DDBJ databases">
        <title>Seven novel Bacillus-like species.</title>
        <authorList>
            <person name="Liu G."/>
        </authorList>
    </citation>
    <scope>NUCLEOTIDE SEQUENCE [LARGE SCALE GENOMIC DNA]</scope>
    <source>
        <strain evidence="6 7">FJAT-52991</strain>
    </source>
</reference>
<proteinExistence type="inferred from homology"/>
<organism evidence="6 7">
    <name type="scientific">Bacillus kandeliae</name>
    <dbReference type="NCBI Taxonomy" id="3129297"/>
    <lineage>
        <taxon>Bacteria</taxon>
        <taxon>Bacillati</taxon>
        <taxon>Bacillota</taxon>
        <taxon>Bacilli</taxon>
        <taxon>Bacillales</taxon>
        <taxon>Bacillaceae</taxon>
        <taxon>Bacillus</taxon>
    </lineage>
</organism>
<dbReference type="PROSITE" id="PS50931">
    <property type="entry name" value="HTH_LYSR"/>
    <property type="match status" value="1"/>
</dbReference>
<name>A0ABZ2N7P5_9BACI</name>
<evidence type="ECO:0000259" key="5">
    <source>
        <dbReference type="PROSITE" id="PS50931"/>
    </source>
</evidence>
<evidence type="ECO:0000313" key="7">
    <source>
        <dbReference type="Proteomes" id="UP001387364"/>
    </source>
</evidence>
<dbReference type="PRINTS" id="PR00039">
    <property type="entry name" value="HTHLYSR"/>
</dbReference>
<feature type="domain" description="HTH lysR-type" evidence="5">
    <location>
        <begin position="1"/>
        <end position="59"/>
    </location>
</feature>
<keyword evidence="3" id="KW-0238">DNA-binding</keyword>
<dbReference type="InterPro" id="IPR005119">
    <property type="entry name" value="LysR_subst-bd"/>
</dbReference>
<evidence type="ECO:0000256" key="3">
    <source>
        <dbReference type="ARBA" id="ARBA00023125"/>
    </source>
</evidence>
<dbReference type="InterPro" id="IPR036388">
    <property type="entry name" value="WH-like_DNA-bd_sf"/>
</dbReference>
<gene>
    <name evidence="6" type="ORF">WDJ61_03095</name>
</gene>
<protein>
    <submittedName>
        <fullName evidence="6">LysR family transcriptional regulator</fullName>
    </submittedName>
</protein>
<evidence type="ECO:0000256" key="1">
    <source>
        <dbReference type="ARBA" id="ARBA00009437"/>
    </source>
</evidence>
<dbReference type="Pfam" id="PF03466">
    <property type="entry name" value="LysR_substrate"/>
    <property type="match status" value="1"/>
</dbReference>
<accession>A0ABZ2N7P5</accession>
<evidence type="ECO:0000256" key="2">
    <source>
        <dbReference type="ARBA" id="ARBA00023015"/>
    </source>
</evidence>
<dbReference type="InterPro" id="IPR050950">
    <property type="entry name" value="HTH-type_LysR_regulators"/>
</dbReference>
<dbReference type="InterPro" id="IPR036390">
    <property type="entry name" value="WH_DNA-bd_sf"/>
</dbReference>
<dbReference type="Proteomes" id="UP001387364">
    <property type="component" value="Chromosome"/>
</dbReference>
<dbReference type="PANTHER" id="PTHR30419">
    <property type="entry name" value="HTH-TYPE TRANSCRIPTIONAL REGULATOR YBHD"/>
    <property type="match status" value="1"/>
</dbReference>
<comment type="similarity">
    <text evidence="1">Belongs to the LysR transcriptional regulatory family.</text>
</comment>
<dbReference type="EMBL" id="CP147404">
    <property type="protein sequence ID" value="WXB93651.1"/>
    <property type="molecule type" value="Genomic_DNA"/>
</dbReference>
<evidence type="ECO:0000256" key="4">
    <source>
        <dbReference type="ARBA" id="ARBA00023163"/>
    </source>
</evidence>
<dbReference type="Pfam" id="PF00126">
    <property type="entry name" value="HTH_1"/>
    <property type="match status" value="1"/>
</dbReference>
<dbReference type="SUPFAM" id="SSF53850">
    <property type="entry name" value="Periplasmic binding protein-like II"/>
    <property type="match status" value="1"/>
</dbReference>
<keyword evidence="4" id="KW-0804">Transcription</keyword>
<dbReference type="Gene3D" id="3.40.190.290">
    <property type="match status" value="1"/>
</dbReference>
<evidence type="ECO:0000313" key="6">
    <source>
        <dbReference type="EMBL" id="WXB93651.1"/>
    </source>
</evidence>
<keyword evidence="7" id="KW-1185">Reference proteome</keyword>
<dbReference type="PANTHER" id="PTHR30419:SF8">
    <property type="entry name" value="NITROGEN ASSIMILATION TRANSCRIPTIONAL ACTIVATOR-RELATED"/>
    <property type="match status" value="1"/>
</dbReference>
<dbReference type="SUPFAM" id="SSF46785">
    <property type="entry name" value="Winged helix' DNA-binding domain"/>
    <property type="match status" value="1"/>
</dbReference>
<dbReference type="InterPro" id="IPR000847">
    <property type="entry name" value="LysR_HTH_N"/>
</dbReference>
<dbReference type="CDD" id="cd05466">
    <property type="entry name" value="PBP2_LTTR_substrate"/>
    <property type="match status" value="1"/>
</dbReference>
<keyword evidence="2" id="KW-0805">Transcription regulation</keyword>